<feature type="transmembrane region" description="Helical" evidence="9">
    <location>
        <begin position="177"/>
        <end position="197"/>
    </location>
</feature>
<dbReference type="Pfam" id="PF00672">
    <property type="entry name" value="HAMP"/>
    <property type="match status" value="1"/>
</dbReference>
<dbReference type="SMART" id="SM00304">
    <property type="entry name" value="HAMP"/>
    <property type="match status" value="1"/>
</dbReference>
<comment type="subcellular location">
    <subcellularLocation>
        <location evidence="2">Membrane</location>
    </subcellularLocation>
</comment>
<dbReference type="Proteomes" id="UP000019184">
    <property type="component" value="Unassembled WGS sequence"/>
</dbReference>
<dbReference type="SUPFAM" id="SSF55874">
    <property type="entry name" value="ATPase domain of HSP90 chaperone/DNA topoisomerase II/histidine kinase"/>
    <property type="match status" value="1"/>
</dbReference>
<evidence type="ECO:0000259" key="10">
    <source>
        <dbReference type="PROSITE" id="PS50109"/>
    </source>
</evidence>
<dbReference type="InterPro" id="IPR050736">
    <property type="entry name" value="Sensor_HK_Regulatory"/>
</dbReference>
<dbReference type="Gene3D" id="6.10.340.10">
    <property type="match status" value="1"/>
</dbReference>
<evidence type="ECO:0000256" key="2">
    <source>
        <dbReference type="ARBA" id="ARBA00004370"/>
    </source>
</evidence>
<dbReference type="EMBL" id="CBTK010000084">
    <property type="protein sequence ID" value="CDH44564.1"/>
    <property type="molecule type" value="Genomic_DNA"/>
</dbReference>
<evidence type="ECO:0000313" key="12">
    <source>
        <dbReference type="EMBL" id="CDH44564.1"/>
    </source>
</evidence>
<dbReference type="CDD" id="cd06225">
    <property type="entry name" value="HAMP"/>
    <property type="match status" value="1"/>
</dbReference>
<dbReference type="GO" id="GO:0000155">
    <property type="term" value="F:phosphorelay sensor kinase activity"/>
    <property type="evidence" value="ECO:0007669"/>
    <property type="project" value="InterPro"/>
</dbReference>
<dbReference type="InterPro" id="IPR003661">
    <property type="entry name" value="HisK_dim/P_dom"/>
</dbReference>
<dbReference type="GO" id="GO:0005886">
    <property type="term" value="C:plasma membrane"/>
    <property type="evidence" value="ECO:0007669"/>
    <property type="project" value="UniProtKB-ARBA"/>
</dbReference>
<name>A0A7U7J3G2_9GAMM</name>
<keyword evidence="4" id="KW-0597">Phosphoprotein</keyword>
<keyword evidence="9" id="KW-1133">Transmembrane helix</keyword>
<dbReference type="EC" id="2.7.13.3" evidence="3"/>
<evidence type="ECO:0000256" key="7">
    <source>
        <dbReference type="ARBA" id="ARBA00023012"/>
    </source>
</evidence>
<dbReference type="InterPro" id="IPR003594">
    <property type="entry name" value="HATPase_dom"/>
</dbReference>
<reference evidence="12 13" key="1">
    <citation type="journal article" date="2014" name="ISME J.">
        <title>Candidatus Competibacter-lineage genomes retrieved from metagenomes reveal functional metabolic diversity.</title>
        <authorList>
            <person name="McIlroy S.J."/>
            <person name="Albertsen M."/>
            <person name="Andresen E.K."/>
            <person name="Saunders A.M."/>
            <person name="Kristiansen R."/>
            <person name="Stokholm-Bjerregaard M."/>
            <person name="Nielsen K.L."/>
            <person name="Nielsen P.H."/>
        </authorList>
    </citation>
    <scope>NUCLEOTIDE SEQUENCE [LARGE SCALE GENOMIC DNA]</scope>
    <source>
        <strain evidence="12 13">Run_B_J11</strain>
    </source>
</reference>
<dbReference type="InterPro" id="IPR005467">
    <property type="entry name" value="His_kinase_dom"/>
</dbReference>
<dbReference type="PRINTS" id="PR00344">
    <property type="entry name" value="BCTRLSENSOR"/>
</dbReference>
<keyword evidence="6 12" id="KW-0418">Kinase</keyword>
<dbReference type="Pfam" id="PF02518">
    <property type="entry name" value="HATPase_c"/>
    <property type="match status" value="1"/>
</dbReference>
<dbReference type="SUPFAM" id="SSF158472">
    <property type="entry name" value="HAMP domain-like"/>
    <property type="match status" value="1"/>
</dbReference>
<keyword evidence="9" id="KW-0812">Transmembrane</keyword>
<evidence type="ECO:0000256" key="8">
    <source>
        <dbReference type="ARBA" id="ARBA00023136"/>
    </source>
</evidence>
<dbReference type="Gene3D" id="3.30.565.10">
    <property type="entry name" value="Histidine kinase-like ATPase, C-terminal domain"/>
    <property type="match status" value="1"/>
</dbReference>
<keyword evidence="7" id="KW-0902">Two-component regulatory system</keyword>
<evidence type="ECO:0000256" key="6">
    <source>
        <dbReference type="ARBA" id="ARBA00022777"/>
    </source>
</evidence>
<dbReference type="PROSITE" id="PS50109">
    <property type="entry name" value="HIS_KIN"/>
    <property type="match status" value="1"/>
</dbReference>
<dbReference type="PANTHER" id="PTHR43711:SF1">
    <property type="entry name" value="HISTIDINE KINASE 1"/>
    <property type="match status" value="1"/>
</dbReference>
<evidence type="ECO:0000259" key="11">
    <source>
        <dbReference type="PROSITE" id="PS50885"/>
    </source>
</evidence>
<accession>A0A7U7J3G2</accession>
<keyword evidence="5 12" id="KW-0808">Transferase</keyword>
<dbReference type="FunFam" id="1.10.287.130:FF:000001">
    <property type="entry name" value="Two-component sensor histidine kinase"/>
    <property type="match status" value="1"/>
</dbReference>
<feature type="domain" description="HAMP" evidence="11">
    <location>
        <begin position="198"/>
        <end position="254"/>
    </location>
</feature>
<dbReference type="PROSITE" id="PS50885">
    <property type="entry name" value="HAMP"/>
    <property type="match status" value="1"/>
</dbReference>
<dbReference type="SUPFAM" id="SSF47384">
    <property type="entry name" value="Homodimeric domain of signal transducing histidine kinase"/>
    <property type="match status" value="1"/>
</dbReference>
<dbReference type="InterPro" id="IPR004358">
    <property type="entry name" value="Sig_transdc_His_kin-like_C"/>
</dbReference>
<dbReference type="SMART" id="SM00388">
    <property type="entry name" value="HisKA"/>
    <property type="match status" value="1"/>
</dbReference>
<evidence type="ECO:0000256" key="1">
    <source>
        <dbReference type="ARBA" id="ARBA00000085"/>
    </source>
</evidence>
<proteinExistence type="predicted"/>
<protein>
    <recommendedName>
        <fullName evidence="3">histidine kinase</fullName>
        <ecNumber evidence="3">2.7.13.3</ecNumber>
    </recommendedName>
</protein>
<evidence type="ECO:0000256" key="9">
    <source>
        <dbReference type="SAM" id="Phobius"/>
    </source>
</evidence>
<comment type="caution">
    <text evidence="12">The sequence shown here is derived from an EMBL/GenBank/DDBJ whole genome shotgun (WGS) entry which is preliminary data.</text>
</comment>
<keyword evidence="8 9" id="KW-0472">Membrane</keyword>
<sequence>MLNTLYGKLALVLATLLGAIGLSYGLISHTLTQRYLQEAQQSFNRDLARNLVADQRLIAEGKLDPKALKATFERYMTINPSIEIYWLDTTGAILAYSAEPAVVKRDRVALEPIRAFLAGAELPILGDDPRSHDARKSFSVTPIPATEPPEGYLYVVLRGQMYESFERFYQDSLLLQLSAWVLAGSLLAGLLAGLLLFRLLTRRLRRLTAVVDAFQHSEFATYVPYHRQEGGGDEIEQLGTNFDRMAERLQALIGALRERDTLRRELVNHVSHDLRTPLATLHGYLETLQLKADRLSPTEQQLYLGAALRHSRRLGRLVGDLFELAKLDAHAIQPRRERFPAAELLQDIAQKYQIAAREQSIQIDLRLPPTALFIEADIGMIERLLDNVILNALHHTPSEGCITLELGTRENIAVFAVADTGHGIAPDDLPFVFDRFHRGSRQVTDDGNHLGLGLAIAKRIAELQGGELRVSSEVNQGTRFTFDLPVCAP</sequence>
<dbReference type="SMART" id="SM00387">
    <property type="entry name" value="HATPase_c"/>
    <property type="match status" value="1"/>
</dbReference>
<dbReference type="CDD" id="cd00082">
    <property type="entry name" value="HisKA"/>
    <property type="match status" value="1"/>
</dbReference>
<evidence type="ECO:0000256" key="5">
    <source>
        <dbReference type="ARBA" id="ARBA00022679"/>
    </source>
</evidence>
<feature type="domain" description="Histidine kinase" evidence="10">
    <location>
        <begin position="269"/>
        <end position="488"/>
    </location>
</feature>
<dbReference type="Gene3D" id="1.10.287.130">
    <property type="match status" value="1"/>
</dbReference>
<evidence type="ECO:0000313" key="13">
    <source>
        <dbReference type="Proteomes" id="UP000019184"/>
    </source>
</evidence>
<evidence type="ECO:0000256" key="4">
    <source>
        <dbReference type="ARBA" id="ARBA00022553"/>
    </source>
</evidence>
<dbReference type="RefSeq" id="WP_034431746.1">
    <property type="nucleotide sequence ID" value="NZ_CBTK010000084.1"/>
</dbReference>
<dbReference type="OrthoDB" id="9804645at2"/>
<dbReference type="FunFam" id="3.30.565.10:FF:000006">
    <property type="entry name" value="Sensor histidine kinase WalK"/>
    <property type="match status" value="1"/>
</dbReference>
<dbReference type="InterPro" id="IPR003660">
    <property type="entry name" value="HAMP_dom"/>
</dbReference>
<gene>
    <name evidence="12" type="primary">resE</name>
    <name evidence="12" type="ORF">BN874_1740016</name>
</gene>
<dbReference type="PANTHER" id="PTHR43711">
    <property type="entry name" value="TWO-COMPONENT HISTIDINE KINASE"/>
    <property type="match status" value="1"/>
</dbReference>
<comment type="catalytic activity">
    <reaction evidence="1">
        <text>ATP + protein L-histidine = ADP + protein N-phospho-L-histidine.</text>
        <dbReference type="EC" id="2.7.13.3"/>
    </reaction>
</comment>
<organism evidence="12 13">
    <name type="scientific">Candidatus Contendobacter odensis Run_B_J11</name>
    <dbReference type="NCBI Taxonomy" id="1400861"/>
    <lineage>
        <taxon>Bacteria</taxon>
        <taxon>Pseudomonadati</taxon>
        <taxon>Pseudomonadota</taxon>
        <taxon>Gammaproteobacteria</taxon>
        <taxon>Candidatus Competibacteraceae</taxon>
        <taxon>Candidatus Contendibacter</taxon>
    </lineage>
</organism>
<dbReference type="AlphaFoldDB" id="A0A7U7J3G2"/>
<dbReference type="Pfam" id="PF00512">
    <property type="entry name" value="HisKA"/>
    <property type="match status" value="1"/>
</dbReference>
<dbReference type="InterPro" id="IPR036097">
    <property type="entry name" value="HisK_dim/P_sf"/>
</dbReference>
<keyword evidence="13" id="KW-1185">Reference proteome</keyword>
<dbReference type="InterPro" id="IPR036890">
    <property type="entry name" value="HATPase_C_sf"/>
</dbReference>
<evidence type="ECO:0000256" key="3">
    <source>
        <dbReference type="ARBA" id="ARBA00012438"/>
    </source>
</evidence>